<evidence type="ECO:0000313" key="1">
    <source>
        <dbReference type="EMBL" id="MCG2587288.1"/>
    </source>
</evidence>
<evidence type="ECO:0000313" key="2">
    <source>
        <dbReference type="Proteomes" id="UP001165366"/>
    </source>
</evidence>
<comment type="caution">
    <text evidence="1">The sequence shown here is derived from an EMBL/GenBank/DDBJ whole genome shotgun (WGS) entry which is preliminary data.</text>
</comment>
<organism evidence="1 2">
    <name type="scientific">Rhodohalobacter sulfatireducens</name>
    <dbReference type="NCBI Taxonomy" id="2911366"/>
    <lineage>
        <taxon>Bacteria</taxon>
        <taxon>Pseudomonadati</taxon>
        <taxon>Balneolota</taxon>
        <taxon>Balneolia</taxon>
        <taxon>Balneolales</taxon>
        <taxon>Balneolaceae</taxon>
        <taxon>Rhodohalobacter</taxon>
    </lineage>
</organism>
<sequence length="251" mass="28348">MSKSNLQTSLFIILILCFTDAGFSQGGSTDKLDVSGTISVMNDGISTVPSLALGKPAMIYNLSVGNRFRFEPELRFSMEGKPWSFLFWFRYDVVQNNKLSFRIGAHPAFSFRTVPALINNSEQSEDVIEARRFLAGDLNTSYAVNERLNIGVYYLAAHGFEPSVPDYTHFLSFYSSIPNISLVSDLYLNLRPQFYYLKIDEIDGFYASTNIALGVRELPVTVSTTINKVVDTEIENTDPLWNISLNYSFRF</sequence>
<reference evidence="1" key="2">
    <citation type="submission" date="2024-05" db="EMBL/GenBank/DDBJ databases">
        <title>Rhodohalobacter halophilus gen. nov., sp. nov., a moderately halophilic member of the family Balneolaceae.</title>
        <authorList>
            <person name="Xia J."/>
        </authorList>
    </citation>
    <scope>NUCLEOTIDE SEQUENCE</scope>
    <source>
        <strain evidence="1">WB101</strain>
    </source>
</reference>
<evidence type="ECO:0008006" key="3">
    <source>
        <dbReference type="Google" id="ProtNLM"/>
    </source>
</evidence>
<name>A0ABS9K8Z7_9BACT</name>
<protein>
    <recommendedName>
        <fullName evidence="3">DUF481 domain-containing protein</fullName>
    </recommendedName>
</protein>
<dbReference type="EMBL" id="JAKLWS010000001">
    <property type="protein sequence ID" value="MCG2587288.1"/>
    <property type="molecule type" value="Genomic_DNA"/>
</dbReference>
<accession>A0ABS9K8Z7</accession>
<dbReference type="Proteomes" id="UP001165366">
    <property type="component" value="Unassembled WGS sequence"/>
</dbReference>
<proteinExistence type="predicted"/>
<dbReference type="RefSeq" id="WP_237852129.1">
    <property type="nucleotide sequence ID" value="NZ_JAKLWS010000001.1"/>
</dbReference>
<gene>
    <name evidence="1" type="ORF">L6773_01835</name>
</gene>
<reference evidence="1" key="1">
    <citation type="submission" date="2022-01" db="EMBL/GenBank/DDBJ databases">
        <authorList>
            <person name="Wang Y."/>
        </authorList>
    </citation>
    <scope>NUCLEOTIDE SEQUENCE</scope>
    <source>
        <strain evidence="1">WB101</strain>
    </source>
</reference>
<keyword evidence="2" id="KW-1185">Reference proteome</keyword>